<gene>
    <name evidence="1" type="primary">Necator_chrII.g7067</name>
    <name evidence="1" type="ORF">RB195_019274</name>
</gene>
<dbReference type="SUPFAM" id="SSF56672">
    <property type="entry name" value="DNA/RNA polymerases"/>
    <property type="match status" value="1"/>
</dbReference>
<dbReference type="PANTHER" id="PTHR47331:SF1">
    <property type="entry name" value="GAG-LIKE PROTEIN"/>
    <property type="match status" value="1"/>
</dbReference>
<dbReference type="PANTHER" id="PTHR47331">
    <property type="entry name" value="PHD-TYPE DOMAIN-CONTAINING PROTEIN"/>
    <property type="match status" value="1"/>
</dbReference>
<organism evidence="1 2">
    <name type="scientific">Necator americanus</name>
    <name type="common">Human hookworm</name>
    <dbReference type="NCBI Taxonomy" id="51031"/>
    <lineage>
        <taxon>Eukaryota</taxon>
        <taxon>Metazoa</taxon>
        <taxon>Ecdysozoa</taxon>
        <taxon>Nematoda</taxon>
        <taxon>Chromadorea</taxon>
        <taxon>Rhabditida</taxon>
        <taxon>Rhabditina</taxon>
        <taxon>Rhabditomorpha</taxon>
        <taxon>Strongyloidea</taxon>
        <taxon>Ancylostomatidae</taxon>
        <taxon>Bunostominae</taxon>
        <taxon>Necator</taxon>
    </lineage>
</organism>
<dbReference type="Pfam" id="PF05380">
    <property type="entry name" value="Peptidase_A17"/>
    <property type="match status" value="1"/>
</dbReference>
<proteinExistence type="predicted"/>
<comment type="caution">
    <text evidence="1">The sequence shown here is derived from an EMBL/GenBank/DDBJ whole genome shotgun (WGS) entry which is preliminary data.</text>
</comment>
<evidence type="ECO:0000313" key="1">
    <source>
        <dbReference type="EMBL" id="KAK6736487.1"/>
    </source>
</evidence>
<protein>
    <recommendedName>
        <fullName evidence="3">Reverse transcriptase domain-containing protein</fullName>
    </recommendedName>
</protein>
<dbReference type="EMBL" id="JAVFWL010000002">
    <property type="protein sequence ID" value="KAK6736487.1"/>
    <property type="molecule type" value="Genomic_DNA"/>
</dbReference>
<evidence type="ECO:0008006" key="3">
    <source>
        <dbReference type="Google" id="ProtNLM"/>
    </source>
</evidence>
<dbReference type="Proteomes" id="UP001303046">
    <property type="component" value="Unassembled WGS sequence"/>
</dbReference>
<keyword evidence="2" id="KW-1185">Reference proteome</keyword>
<dbReference type="InterPro" id="IPR008042">
    <property type="entry name" value="Retrotrans_Pao"/>
</dbReference>
<name>A0ABR1CDE9_NECAM</name>
<evidence type="ECO:0000313" key="2">
    <source>
        <dbReference type="Proteomes" id="UP001303046"/>
    </source>
</evidence>
<sequence length="362" mass="41934">MLVNTRFGPVVSGITEDPDTSVDKEEDARILKRFQDTAQVIDDYLHVQFPWKSSHPRLADNKMLALKRLQSQYRSFQTKPSLWKAYTATFTDYLEQGIIEEVDEHQFEDHRVYYIPHQAVIKETSATTKLRVVFDASPHYRGAPSLNDCLHSSPAILPDMIRLQRNERNATRFLWLRNPNLPPTPDNLRIFRFTRVPFGITASSFLLAASILHYLHLEPFKPLHKEIEDNIYVDNILLSASSERQAIKKYRSSKSLFNTMHMNLREFLCKSNTVNHSIEPSDRVRNPSSVKILGIPWNSRTDTLLIPLKTASANVYSKRTALSACSSIFDPHGLLTPFLVPFKVFIQDIWKKEYQWDTPFDR</sequence>
<reference evidence="1 2" key="1">
    <citation type="submission" date="2023-08" db="EMBL/GenBank/DDBJ databases">
        <title>A Necator americanus chromosomal reference genome.</title>
        <authorList>
            <person name="Ilik V."/>
            <person name="Petrzelkova K.J."/>
            <person name="Pardy F."/>
            <person name="Fuh T."/>
            <person name="Niatou-Singa F.S."/>
            <person name="Gouil Q."/>
            <person name="Baker L."/>
            <person name="Ritchie M.E."/>
            <person name="Jex A.R."/>
            <person name="Gazzola D."/>
            <person name="Li H."/>
            <person name="Toshio Fujiwara R."/>
            <person name="Zhan B."/>
            <person name="Aroian R.V."/>
            <person name="Pafco B."/>
            <person name="Schwarz E.M."/>
        </authorList>
    </citation>
    <scope>NUCLEOTIDE SEQUENCE [LARGE SCALE GENOMIC DNA]</scope>
    <source>
        <strain evidence="1 2">Aroian</strain>
        <tissue evidence="1">Whole animal</tissue>
    </source>
</reference>
<accession>A0ABR1CDE9</accession>
<dbReference type="InterPro" id="IPR043502">
    <property type="entry name" value="DNA/RNA_pol_sf"/>
</dbReference>